<evidence type="ECO:0000313" key="3">
    <source>
        <dbReference type="EMBL" id="KYC66144.1"/>
    </source>
</evidence>
<dbReference type="InterPro" id="IPR025619">
    <property type="entry name" value="YlzJ"/>
</dbReference>
<dbReference type="Pfam" id="PF14035">
    <property type="entry name" value="YlzJ"/>
    <property type="match status" value="1"/>
</dbReference>
<dbReference type="EMBL" id="CP010525">
    <property type="protein sequence ID" value="AJO23289.1"/>
    <property type="molecule type" value="Genomic_DNA"/>
</dbReference>
<evidence type="ECO:0000313" key="6">
    <source>
        <dbReference type="Proteomes" id="UP000075304"/>
    </source>
</evidence>
<dbReference type="AlphaFoldDB" id="A0A0C5C9F5"/>
<dbReference type="GeneID" id="29813479"/>
<protein>
    <submittedName>
        <fullName evidence="2">Uncharacterized protein</fullName>
    </submittedName>
</protein>
<evidence type="ECO:0000313" key="1">
    <source>
        <dbReference type="EMBL" id="AJO23289.1"/>
    </source>
</evidence>
<dbReference type="Proteomes" id="UP000032024">
    <property type="component" value="Chromosome"/>
</dbReference>
<organism evidence="2 5">
    <name type="scientific">Heyndrickxia coagulans</name>
    <name type="common">Weizmannia coagulans</name>
    <dbReference type="NCBI Taxonomy" id="1398"/>
    <lineage>
        <taxon>Bacteria</taxon>
        <taxon>Bacillati</taxon>
        <taxon>Bacillota</taxon>
        <taxon>Bacilli</taxon>
        <taxon>Bacillales</taxon>
        <taxon>Bacillaceae</taxon>
        <taxon>Heyndrickxia</taxon>
    </lineage>
</organism>
<evidence type="ECO:0000313" key="5">
    <source>
        <dbReference type="Proteomes" id="UP000075288"/>
    </source>
</evidence>
<reference evidence="1" key="1">
    <citation type="submission" date="2015-01" db="EMBL/GenBank/DDBJ databases">
        <title>Comparative genome analysis of Bacillus coagulans HM-08, Clostridium butyricum HM-68, Bacillus subtilis HM-66 and Bacillus licheniformis BL-09.</title>
        <authorList>
            <person name="Zhang H."/>
        </authorList>
    </citation>
    <scope>NUCLEOTIDE SEQUENCE [LARGE SCALE GENOMIC DNA]</scope>
    <source>
        <strain evidence="1">HM-08</strain>
    </source>
</reference>
<gene>
    <name evidence="2" type="ORF">B4098_0052</name>
    <name evidence="3" type="ORF">B4099_0108</name>
    <name evidence="1" type="ORF">SB48_HM08orf03961</name>
</gene>
<dbReference type="PATRIC" id="fig|1398.18.peg.2483"/>
<proteinExistence type="predicted"/>
<dbReference type="EMBL" id="LQYI01000083">
    <property type="protein sequence ID" value="KYC66144.1"/>
    <property type="molecule type" value="Genomic_DNA"/>
</dbReference>
<dbReference type="OMA" id="KMVYYDG"/>
<evidence type="ECO:0000313" key="4">
    <source>
        <dbReference type="Proteomes" id="UP000032024"/>
    </source>
</evidence>
<reference evidence="4" key="2">
    <citation type="submission" date="2015-01" db="EMBL/GenBank/DDBJ databases">
        <title>Comparative genome analysis of Bacillus coagulans HM-08, Clostridium butyricum HM-68, Bacillus subtilis HM-66 and Bacillus paralicheniformis BL-09.</title>
        <authorList>
            <person name="Zhang H."/>
        </authorList>
    </citation>
    <scope>NUCLEOTIDE SEQUENCE [LARGE SCALE GENOMIC DNA]</scope>
    <source>
        <strain evidence="4">HM-08</strain>
    </source>
</reference>
<dbReference type="EMBL" id="LQYG01000107">
    <property type="protein sequence ID" value="KYC59678.1"/>
    <property type="molecule type" value="Genomic_DNA"/>
</dbReference>
<dbReference type="Proteomes" id="UP000075304">
    <property type="component" value="Unassembled WGS sequence"/>
</dbReference>
<reference evidence="5 6" key="3">
    <citation type="submission" date="2016-01" db="EMBL/GenBank/DDBJ databases">
        <title>Genome Sequences of Twelve Sporeforming Bacillus Species Isolated from Foods.</title>
        <authorList>
            <person name="Berendsen E.M."/>
            <person name="Wells-Bennik M.H."/>
            <person name="Krawcyk A.O."/>
            <person name="De Jong A."/>
            <person name="Holsappel S."/>
            <person name="Eijlander R.T."/>
            <person name="Kuipers O.P."/>
        </authorList>
    </citation>
    <scope>NUCLEOTIDE SEQUENCE [LARGE SCALE GENOMIC DNA]</scope>
    <source>
        <strain evidence="2 5">B4098</strain>
        <strain evidence="3 6">B4099</strain>
    </source>
</reference>
<name>A0A0C5C9F5_HEYCO</name>
<keyword evidence="4" id="KW-1185">Reference proteome</keyword>
<accession>A0A0C5C9F5</accession>
<dbReference type="RefSeq" id="WP_013859150.1">
    <property type="nucleotide sequence ID" value="NZ_CABJCT010000005.1"/>
</dbReference>
<sequence>MILYTMMPQELIFPEDANAWNKIEMLNVKGVPVLAEQLDEGYRITRILSSNPFDYLNPELAPGNVIRHFGP</sequence>
<evidence type="ECO:0000313" key="2">
    <source>
        <dbReference type="EMBL" id="KYC59678.1"/>
    </source>
</evidence>
<dbReference type="STRING" id="1398.AB434_2806"/>
<dbReference type="Proteomes" id="UP000075288">
    <property type="component" value="Unassembled WGS sequence"/>
</dbReference>